<comment type="subunit">
    <text evidence="7">Consists of a catalytic RNA component (M1 or rnpB) and a protein subunit.</text>
</comment>
<evidence type="ECO:0000256" key="5">
    <source>
        <dbReference type="ARBA" id="ARBA00022801"/>
    </source>
</evidence>
<dbReference type="EMBL" id="WBKB01000001">
    <property type="protein sequence ID" value="KAB1645210.1"/>
    <property type="molecule type" value="Genomic_DNA"/>
</dbReference>
<dbReference type="Proteomes" id="UP000433493">
    <property type="component" value="Unassembled WGS sequence"/>
</dbReference>
<proteinExistence type="inferred from homology"/>
<dbReference type="PANTHER" id="PTHR33992">
    <property type="entry name" value="RIBONUCLEASE P PROTEIN COMPONENT"/>
    <property type="match status" value="1"/>
</dbReference>
<keyword evidence="6 7" id="KW-0694">RNA-binding</keyword>
<comment type="catalytic activity">
    <reaction evidence="7">
        <text>Endonucleolytic cleavage of RNA, removing 5'-extranucleotides from tRNA precursor.</text>
        <dbReference type="EC" id="3.1.26.5"/>
    </reaction>
</comment>
<dbReference type="GO" id="GO:0004526">
    <property type="term" value="F:ribonuclease P activity"/>
    <property type="evidence" value="ECO:0007669"/>
    <property type="project" value="UniProtKB-UniRule"/>
</dbReference>
<organism evidence="9 10">
    <name type="scientific">Gulosibacter chungangensis</name>
    <dbReference type="NCBI Taxonomy" id="979746"/>
    <lineage>
        <taxon>Bacteria</taxon>
        <taxon>Bacillati</taxon>
        <taxon>Actinomycetota</taxon>
        <taxon>Actinomycetes</taxon>
        <taxon>Micrococcales</taxon>
        <taxon>Microbacteriaceae</taxon>
        <taxon>Gulosibacter</taxon>
    </lineage>
</organism>
<dbReference type="GO" id="GO:0000049">
    <property type="term" value="F:tRNA binding"/>
    <property type="evidence" value="ECO:0007669"/>
    <property type="project" value="UniProtKB-UniRule"/>
</dbReference>
<evidence type="ECO:0000256" key="3">
    <source>
        <dbReference type="ARBA" id="ARBA00022722"/>
    </source>
</evidence>
<dbReference type="NCBIfam" id="TIGR00188">
    <property type="entry name" value="rnpA"/>
    <property type="match status" value="1"/>
</dbReference>
<keyword evidence="2 7" id="KW-0819">tRNA processing</keyword>
<name>A0A7J5BHV9_9MICO</name>
<evidence type="ECO:0000256" key="8">
    <source>
        <dbReference type="NCBIfam" id="TIGR00188"/>
    </source>
</evidence>
<dbReference type="PANTHER" id="PTHR33992:SF1">
    <property type="entry name" value="RIBONUCLEASE P PROTEIN COMPONENT"/>
    <property type="match status" value="1"/>
</dbReference>
<dbReference type="PROSITE" id="PS00648">
    <property type="entry name" value="RIBONUCLEASE_P"/>
    <property type="match status" value="1"/>
</dbReference>
<keyword evidence="10" id="KW-1185">Reference proteome</keyword>
<dbReference type="GO" id="GO:0030677">
    <property type="term" value="C:ribonuclease P complex"/>
    <property type="evidence" value="ECO:0007669"/>
    <property type="project" value="TreeGrafter"/>
</dbReference>
<comment type="caution">
    <text evidence="9">The sequence shown here is derived from an EMBL/GenBank/DDBJ whole genome shotgun (WGS) entry which is preliminary data.</text>
</comment>
<dbReference type="GO" id="GO:0001682">
    <property type="term" value="P:tRNA 5'-leader removal"/>
    <property type="evidence" value="ECO:0007669"/>
    <property type="project" value="UniProtKB-UniRule"/>
</dbReference>
<comment type="function">
    <text evidence="1 7">RNaseP catalyzes the removal of the 5'-leader sequence from pre-tRNA to produce the mature 5'-terminus. It can also cleave other RNA substrates such as 4.5S RNA. The protein component plays an auxiliary but essential role in vivo by binding to the 5'-leader sequence and broadening the substrate specificity of the ribozyme.</text>
</comment>
<sequence>MAPRKGPQGSLGVISLLAHPNRVTRGDDYRRISRRGHRVGARGLVVLAELHVDATAPTRFGFIITKRVGVAVVRNRLRRRLKAISRELLILVPTGASFIIRVFPEVADLTYAELRARVRGAVLNASEQIGVKAIPEQCSCADVID</sequence>
<keyword evidence="3 7" id="KW-0540">Nuclease</keyword>
<dbReference type="OrthoDB" id="196964at2"/>
<evidence type="ECO:0000256" key="7">
    <source>
        <dbReference type="HAMAP-Rule" id="MF_00227"/>
    </source>
</evidence>
<evidence type="ECO:0000313" key="9">
    <source>
        <dbReference type="EMBL" id="KAB1645210.1"/>
    </source>
</evidence>
<accession>A0A7J5BHV9</accession>
<keyword evidence="4 7" id="KW-0255">Endonuclease</keyword>
<dbReference type="EC" id="3.1.26.5" evidence="7 8"/>
<dbReference type="GO" id="GO:0042781">
    <property type="term" value="F:3'-tRNA processing endoribonuclease activity"/>
    <property type="evidence" value="ECO:0007669"/>
    <property type="project" value="TreeGrafter"/>
</dbReference>
<evidence type="ECO:0000256" key="2">
    <source>
        <dbReference type="ARBA" id="ARBA00022694"/>
    </source>
</evidence>
<evidence type="ECO:0000313" key="10">
    <source>
        <dbReference type="Proteomes" id="UP000433493"/>
    </source>
</evidence>
<evidence type="ECO:0000256" key="1">
    <source>
        <dbReference type="ARBA" id="ARBA00002663"/>
    </source>
</evidence>
<dbReference type="AlphaFoldDB" id="A0A7J5BHV9"/>
<dbReference type="Gene3D" id="3.30.230.10">
    <property type="match status" value="1"/>
</dbReference>
<dbReference type="InterPro" id="IPR014721">
    <property type="entry name" value="Ribsml_uS5_D2-typ_fold_subgr"/>
</dbReference>
<protein>
    <recommendedName>
        <fullName evidence="7 8">Ribonuclease P protein component</fullName>
        <shortName evidence="7">RNase P protein</shortName>
        <shortName evidence="7">RNaseP protein</shortName>
        <ecNumber evidence="7 8">3.1.26.5</ecNumber>
    </recommendedName>
    <alternativeName>
        <fullName evidence="7">Protein C5</fullName>
    </alternativeName>
</protein>
<keyword evidence="5 7" id="KW-0378">Hydrolase</keyword>
<evidence type="ECO:0000256" key="4">
    <source>
        <dbReference type="ARBA" id="ARBA00022759"/>
    </source>
</evidence>
<dbReference type="HAMAP" id="MF_00227">
    <property type="entry name" value="RNase_P"/>
    <property type="match status" value="1"/>
</dbReference>
<evidence type="ECO:0000256" key="6">
    <source>
        <dbReference type="ARBA" id="ARBA00022884"/>
    </source>
</evidence>
<reference evidence="9 10" key="1">
    <citation type="submission" date="2019-09" db="EMBL/GenBank/DDBJ databases">
        <title>Phylogeny of genus Pseudoclavibacter and closely related genus.</title>
        <authorList>
            <person name="Li Y."/>
        </authorList>
    </citation>
    <scope>NUCLEOTIDE SEQUENCE [LARGE SCALE GENOMIC DNA]</scope>
    <source>
        <strain evidence="9 10">KCTC 13959</strain>
    </source>
</reference>
<dbReference type="InterPro" id="IPR020539">
    <property type="entry name" value="RNase_P_CS"/>
</dbReference>
<gene>
    <name evidence="7 9" type="primary">rnpA</name>
    <name evidence="9" type="ORF">F8O05_02860</name>
</gene>
<dbReference type="SUPFAM" id="SSF54211">
    <property type="entry name" value="Ribosomal protein S5 domain 2-like"/>
    <property type="match status" value="1"/>
</dbReference>
<dbReference type="InterPro" id="IPR020568">
    <property type="entry name" value="Ribosomal_Su5_D2-typ_SF"/>
</dbReference>
<dbReference type="InterPro" id="IPR000100">
    <property type="entry name" value="RNase_P"/>
</dbReference>
<dbReference type="Pfam" id="PF00825">
    <property type="entry name" value="Ribonuclease_P"/>
    <property type="match status" value="1"/>
</dbReference>
<comment type="similarity">
    <text evidence="7">Belongs to the RnpA family.</text>
</comment>